<dbReference type="InterPro" id="IPR006976">
    <property type="entry name" value="VanZ-like"/>
</dbReference>
<keyword evidence="1" id="KW-0472">Membrane</keyword>
<dbReference type="Pfam" id="PF04892">
    <property type="entry name" value="VanZ"/>
    <property type="match status" value="1"/>
</dbReference>
<dbReference type="PANTHER" id="PTHR28008">
    <property type="entry name" value="DOMAIN PROTEIN, PUTATIVE (AFU_ORTHOLOGUE AFUA_3G10980)-RELATED"/>
    <property type="match status" value="1"/>
</dbReference>
<gene>
    <name evidence="3" type="ORF">OB236_24230</name>
</gene>
<evidence type="ECO:0000256" key="1">
    <source>
        <dbReference type="SAM" id="Phobius"/>
    </source>
</evidence>
<dbReference type="RefSeq" id="WP_262686257.1">
    <property type="nucleotide sequence ID" value="NZ_JAOQIO010000094.1"/>
</dbReference>
<reference evidence="3 4" key="1">
    <citation type="submission" date="2022-09" db="EMBL/GenBank/DDBJ databases">
        <authorList>
            <person name="Han X.L."/>
            <person name="Wang Q."/>
            <person name="Lu T."/>
        </authorList>
    </citation>
    <scope>NUCLEOTIDE SEQUENCE [LARGE SCALE GENOMIC DNA]</scope>
    <source>
        <strain evidence="3 4">WQ 127069</strain>
    </source>
</reference>
<feature type="transmembrane region" description="Helical" evidence="1">
    <location>
        <begin position="46"/>
        <end position="64"/>
    </location>
</feature>
<name>A0ABT2UKP4_9BACL</name>
<keyword evidence="4" id="KW-1185">Reference proteome</keyword>
<feature type="transmembrane region" description="Helical" evidence="1">
    <location>
        <begin position="71"/>
        <end position="87"/>
    </location>
</feature>
<evidence type="ECO:0000259" key="2">
    <source>
        <dbReference type="Pfam" id="PF04892"/>
    </source>
</evidence>
<organism evidence="3 4">
    <name type="scientific">Paenibacillus baimaensis</name>
    <dbReference type="NCBI Taxonomy" id="2982185"/>
    <lineage>
        <taxon>Bacteria</taxon>
        <taxon>Bacillati</taxon>
        <taxon>Bacillota</taxon>
        <taxon>Bacilli</taxon>
        <taxon>Bacillales</taxon>
        <taxon>Paenibacillaceae</taxon>
        <taxon>Paenibacillus</taxon>
    </lineage>
</organism>
<accession>A0ABT2UKP4</accession>
<comment type="caution">
    <text evidence="3">The sequence shown here is derived from an EMBL/GenBank/DDBJ whole genome shotgun (WGS) entry which is preliminary data.</text>
</comment>
<dbReference type="NCBIfam" id="NF037970">
    <property type="entry name" value="vanZ_1"/>
    <property type="match status" value="1"/>
</dbReference>
<evidence type="ECO:0000313" key="4">
    <source>
        <dbReference type="Proteomes" id="UP001652445"/>
    </source>
</evidence>
<dbReference type="Proteomes" id="UP001652445">
    <property type="component" value="Unassembled WGS sequence"/>
</dbReference>
<feature type="domain" description="VanZ-like" evidence="2">
    <location>
        <begin position="10"/>
        <end position="120"/>
    </location>
</feature>
<keyword evidence="1" id="KW-1133">Transmembrane helix</keyword>
<evidence type="ECO:0000313" key="3">
    <source>
        <dbReference type="EMBL" id="MCU6795220.1"/>
    </source>
</evidence>
<feature type="transmembrane region" description="Helical" evidence="1">
    <location>
        <begin position="109"/>
        <end position="128"/>
    </location>
</feature>
<dbReference type="PANTHER" id="PTHR28008:SF1">
    <property type="entry name" value="DOMAIN PROTEIN, PUTATIVE (AFU_ORTHOLOGUE AFUA_3G10980)-RELATED"/>
    <property type="match status" value="1"/>
</dbReference>
<protein>
    <submittedName>
        <fullName evidence="3">VanZ family protein</fullName>
    </submittedName>
</protein>
<sequence>MRITVRFLPALLWMLAIFYLSARTGDDMGGWLSQFQRFIPFMEGLDWGHFLAYFILSLTYAWAFGIHRLTWVIKLAVVLLCTLYGVTDEIHQSFVPGRTPDVMDIRNDAIGAALAMLFVTIPSIRIRFERWKGAKYY</sequence>
<keyword evidence="1" id="KW-0812">Transmembrane</keyword>
<dbReference type="EMBL" id="JAOQIO010000094">
    <property type="protein sequence ID" value="MCU6795220.1"/>
    <property type="molecule type" value="Genomic_DNA"/>
</dbReference>
<proteinExistence type="predicted"/>